<proteinExistence type="predicted"/>
<gene>
    <name evidence="1" type="ORF">H9K75_11130</name>
</gene>
<dbReference type="RefSeq" id="WP_187725786.1">
    <property type="nucleotide sequence ID" value="NZ_CP060783.1"/>
</dbReference>
<accession>A0A7H0GPR3</accession>
<reference evidence="1 2" key="1">
    <citation type="submission" date="2020-08" db="EMBL/GenBank/DDBJ databases">
        <title>Genome sequence of Diaphorobacter aerolatus KACC 16536T.</title>
        <authorList>
            <person name="Hyun D.-W."/>
            <person name="Bae J.-W."/>
        </authorList>
    </citation>
    <scope>NUCLEOTIDE SEQUENCE [LARGE SCALE GENOMIC DNA]</scope>
    <source>
        <strain evidence="1 2">KACC 16536</strain>
    </source>
</reference>
<dbReference type="EMBL" id="CP060783">
    <property type="protein sequence ID" value="QNP50279.1"/>
    <property type="molecule type" value="Genomic_DNA"/>
</dbReference>
<dbReference type="AlphaFoldDB" id="A0A7H0GPR3"/>
<keyword evidence="2" id="KW-1185">Reference proteome</keyword>
<dbReference type="Proteomes" id="UP000516028">
    <property type="component" value="Chromosome"/>
</dbReference>
<sequence>MPVSGPYAAGGTVTYSVTVKNLSQTAAAPASGAFLSGLAPAGATLVSVVNSATNASVNCANPANCPLPQTSLPTMARVPTRRAIRFNSSRPLAARR</sequence>
<name>A0A7H0GPR3_9BURK</name>
<dbReference type="KEGG" id="daer:H9K75_11130"/>
<organism evidence="1 2">
    <name type="scientific">Diaphorobacter aerolatus</name>
    <dbReference type="NCBI Taxonomy" id="1288495"/>
    <lineage>
        <taxon>Bacteria</taxon>
        <taxon>Pseudomonadati</taxon>
        <taxon>Pseudomonadota</taxon>
        <taxon>Betaproteobacteria</taxon>
        <taxon>Burkholderiales</taxon>
        <taxon>Comamonadaceae</taxon>
        <taxon>Diaphorobacter</taxon>
    </lineage>
</organism>
<evidence type="ECO:0000313" key="1">
    <source>
        <dbReference type="EMBL" id="QNP50279.1"/>
    </source>
</evidence>
<protein>
    <recommendedName>
        <fullName evidence="3">DUF11 domain-containing protein</fullName>
    </recommendedName>
</protein>
<evidence type="ECO:0000313" key="2">
    <source>
        <dbReference type="Proteomes" id="UP000516028"/>
    </source>
</evidence>
<evidence type="ECO:0008006" key="3">
    <source>
        <dbReference type="Google" id="ProtNLM"/>
    </source>
</evidence>